<reference evidence="1 2" key="1">
    <citation type="submission" date="2017-04" db="EMBL/GenBank/DDBJ databases">
        <authorList>
            <person name="Afonso C.L."/>
            <person name="Miller P.J."/>
            <person name="Scott M.A."/>
            <person name="Spackman E."/>
            <person name="Goraichik I."/>
            <person name="Dimitrov K.M."/>
            <person name="Suarez D.L."/>
            <person name="Swayne D.E."/>
        </authorList>
    </citation>
    <scope>NUCLEOTIDE SEQUENCE [LARGE SCALE GENOMIC DNA]</scope>
    <source>
        <strain evidence="1 2">DSM 5090</strain>
    </source>
</reference>
<dbReference type="Pfam" id="PF19991">
    <property type="entry name" value="HMA_2"/>
    <property type="match status" value="1"/>
</dbReference>
<dbReference type="AlphaFoldDB" id="A0A1W2CPC7"/>
<dbReference type="EMBL" id="FWXI01000011">
    <property type="protein sequence ID" value="SMC86478.1"/>
    <property type="molecule type" value="Genomic_DNA"/>
</dbReference>
<sequence>MDISSLYTKFSNSSAKVNLFLQKTQVLHYMPGRVRLSSQHLLNNPEIARQVSEHLETIPEIKQFTVNAATGSLLIHYSPEDVSRNPFLRDVEQLVAKQYGR</sequence>
<name>A0A1W2CPC7_9FIRM</name>
<gene>
    <name evidence="1" type="ORF">SAMN04488500_11116</name>
</gene>
<evidence type="ECO:0000313" key="1">
    <source>
        <dbReference type="EMBL" id="SMC86478.1"/>
    </source>
</evidence>
<protein>
    <submittedName>
        <fullName evidence="1">Uncharacterized protein</fullName>
    </submittedName>
</protein>
<organism evidence="1 2">
    <name type="scientific">Sporomusa malonica</name>
    <dbReference type="NCBI Taxonomy" id="112901"/>
    <lineage>
        <taxon>Bacteria</taxon>
        <taxon>Bacillati</taxon>
        <taxon>Bacillota</taxon>
        <taxon>Negativicutes</taxon>
        <taxon>Selenomonadales</taxon>
        <taxon>Sporomusaceae</taxon>
        <taxon>Sporomusa</taxon>
    </lineage>
</organism>
<dbReference type="Proteomes" id="UP000192738">
    <property type="component" value="Unassembled WGS sequence"/>
</dbReference>
<keyword evidence="2" id="KW-1185">Reference proteome</keyword>
<accession>A0A1W2CPC7</accession>
<proteinExistence type="predicted"/>
<dbReference type="STRING" id="112901.SAMN04488500_11116"/>
<evidence type="ECO:0000313" key="2">
    <source>
        <dbReference type="Proteomes" id="UP000192738"/>
    </source>
</evidence>